<dbReference type="InterPro" id="IPR000160">
    <property type="entry name" value="GGDEF_dom"/>
</dbReference>
<evidence type="ECO:0000313" key="2">
    <source>
        <dbReference type="EMBL" id="RIX51481.1"/>
    </source>
</evidence>
<protein>
    <submittedName>
        <fullName evidence="2">Diguanylate cyclase</fullName>
    </submittedName>
</protein>
<dbReference type="Proteomes" id="UP000266482">
    <property type="component" value="Unassembled WGS sequence"/>
</dbReference>
<name>A0A3A1UVL8_9BACL</name>
<keyword evidence="3" id="KW-1185">Reference proteome</keyword>
<dbReference type="PANTHER" id="PTHR45138:SF9">
    <property type="entry name" value="DIGUANYLATE CYCLASE DGCM-RELATED"/>
    <property type="match status" value="1"/>
</dbReference>
<dbReference type="InterPro" id="IPR011717">
    <property type="entry name" value="TPR-4"/>
</dbReference>
<dbReference type="InterPro" id="IPR050469">
    <property type="entry name" value="Diguanylate_Cyclase"/>
</dbReference>
<sequence length="572" mass="64556">MKHTIPLEQRGFSMQLLMNRCPHCQITVAWSYDQAEEDRCPYCFSKLEPSWKEEMRSIPAERHTSASLAKWLDDAEIVQYENIKVSVAVGQAGIALMAQQENEEYQMRARLIIIGALMRQGQLAESGITIRKINKWAVEHSNNIVLARSFRHLATFFLRLRDGTSALEYALNSIAYLPENTPPQIRGNHLMTLAVALSHSGDLEEAHRRYEEILDICEATGNVRTSLYALNNLAYSMSELGRLHQAEQLAARMMDLLRKHDLPPVPFQLDTVSQIDLRIGKPETAVRLLMPLPDMYREGQLLGDVFSFFEGQITLSQALRQLGEYDQAQATLTRLKGFCEEKEAGGFLVRIKLEQAQLYAATDRYKEAYETFRDYHEELEKQRSDEREARSQILHTVFETNEARRSSEHYRELSLRDPLTGLYNRRFIDAHMEDLLSHLGSEQPITAVLIDLDHFKQINDTMSHEAGDAVLVQFAKILDAAAIEPAKAARLGGEEFLIICPGYDAAKGIEFAERVCELVRSSDWSSIIGEMNVTASIGVSTSNAGRTTSAALFAEADLAKRSGRNRVVASAD</sequence>
<dbReference type="InterPro" id="IPR029787">
    <property type="entry name" value="Nucleotide_cyclase"/>
</dbReference>
<dbReference type="InterPro" id="IPR043128">
    <property type="entry name" value="Rev_trsase/Diguanyl_cyclase"/>
</dbReference>
<dbReference type="NCBIfam" id="TIGR00254">
    <property type="entry name" value="GGDEF"/>
    <property type="match status" value="1"/>
</dbReference>
<dbReference type="Gene3D" id="1.25.40.10">
    <property type="entry name" value="Tetratricopeptide repeat domain"/>
    <property type="match status" value="1"/>
</dbReference>
<feature type="domain" description="GGDEF" evidence="1">
    <location>
        <begin position="443"/>
        <end position="572"/>
    </location>
</feature>
<reference evidence="2 3" key="1">
    <citation type="submission" date="2018-09" db="EMBL/GenBank/DDBJ databases">
        <title>Paenibacillus aracenensis nov. sp. isolated from a cave in southern Spain.</title>
        <authorList>
            <person name="Jurado V."/>
            <person name="Gutierrez-Patricio S."/>
            <person name="Gonzalez-Pimentel J.L."/>
            <person name="Miller A.Z."/>
            <person name="Laiz L."/>
            <person name="Saiz-Jimenez C."/>
        </authorList>
    </citation>
    <scope>NUCLEOTIDE SEQUENCE [LARGE SCALE GENOMIC DNA]</scope>
    <source>
        <strain evidence="2 3">DSM 22867</strain>
    </source>
</reference>
<dbReference type="SUPFAM" id="SSF55073">
    <property type="entry name" value="Nucleotide cyclase"/>
    <property type="match status" value="1"/>
</dbReference>
<dbReference type="SMART" id="SM00267">
    <property type="entry name" value="GGDEF"/>
    <property type="match status" value="1"/>
</dbReference>
<dbReference type="PROSITE" id="PS50887">
    <property type="entry name" value="GGDEF"/>
    <property type="match status" value="1"/>
</dbReference>
<dbReference type="EMBL" id="QXQA01000010">
    <property type="protein sequence ID" value="RIX51481.1"/>
    <property type="molecule type" value="Genomic_DNA"/>
</dbReference>
<dbReference type="GO" id="GO:0043709">
    <property type="term" value="P:cell adhesion involved in single-species biofilm formation"/>
    <property type="evidence" value="ECO:0007669"/>
    <property type="project" value="TreeGrafter"/>
</dbReference>
<dbReference type="Pfam" id="PF07721">
    <property type="entry name" value="TPR_4"/>
    <property type="match status" value="2"/>
</dbReference>
<evidence type="ECO:0000259" key="1">
    <source>
        <dbReference type="PROSITE" id="PS50887"/>
    </source>
</evidence>
<evidence type="ECO:0000313" key="3">
    <source>
        <dbReference type="Proteomes" id="UP000266482"/>
    </source>
</evidence>
<dbReference type="Gene3D" id="3.30.70.270">
    <property type="match status" value="1"/>
</dbReference>
<dbReference type="CDD" id="cd01949">
    <property type="entry name" value="GGDEF"/>
    <property type="match status" value="1"/>
</dbReference>
<organism evidence="2 3">
    <name type="scientific">Paenibacillus nanensis</name>
    <dbReference type="NCBI Taxonomy" id="393251"/>
    <lineage>
        <taxon>Bacteria</taxon>
        <taxon>Bacillati</taxon>
        <taxon>Bacillota</taxon>
        <taxon>Bacilli</taxon>
        <taxon>Bacillales</taxon>
        <taxon>Paenibacillaceae</taxon>
        <taxon>Paenibacillus</taxon>
    </lineage>
</organism>
<dbReference type="AlphaFoldDB" id="A0A3A1UVL8"/>
<dbReference type="PANTHER" id="PTHR45138">
    <property type="entry name" value="REGULATORY COMPONENTS OF SENSORY TRANSDUCTION SYSTEM"/>
    <property type="match status" value="1"/>
</dbReference>
<gene>
    <name evidence="2" type="ORF">D3P08_16345</name>
</gene>
<dbReference type="SUPFAM" id="SSF48452">
    <property type="entry name" value="TPR-like"/>
    <property type="match status" value="1"/>
</dbReference>
<dbReference type="GO" id="GO:0042802">
    <property type="term" value="F:identical protein binding"/>
    <property type="evidence" value="ECO:0007669"/>
    <property type="project" value="InterPro"/>
</dbReference>
<dbReference type="GO" id="GO:0052621">
    <property type="term" value="F:diguanylate cyclase activity"/>
    <property type="evidence" value="ECO:0007669"/>
    <property type="project" value="TreeGrafter"/>
</dbReference>
<dbReference type="GO" id="GO:1902201">
    <property type="term" value="P:negative regulation of bacterial-type flagellum-dependent cell motility"/>
    <property type="evidence" value="ECO:0007669"/>
    <property type="project" value="TreeGrafter"/>
</dbReference>
<dbReference type="GO" id="GO:0005886">
    <property type="term" value="C:plasma membrane"/>
    <property type="evidence" value="ECO:0007669"/>
    <property type="project" value="TreeGrafter"/>
</dbReference>
<dbReference type="InterPro" id="IPR011990">
    <property type="entry name" value="TPR-like_helical_dom_sf"/>
</dbReference>
<proteinExistence type="predicted"/>
<comment type="caution">
    <text evidence="2">The sequence shown here is derived from an EMBL/GenBank/DDBJ whole genome shotgun (WGS) entry which is preliminary data.</text>
</comment>
<dbReference type="OrthoDB" id="9759607at2"/>
<dbReference type="Pfam" id="PF00990">
    <property type="entry name" value="GGDEF"/>
    <property type="match status" value="1"/>
</dbReference>
<accession>A0A3A1UVL8</accession>